<accession>A0A1X6YEH6</accession>
<evidence type="ECO:0000313" key="2">
    <source>
        <dbReference type="EMBL" id="SLN19140.1"/>
    </source>
</evidence>
<dbReference type="EMBL" id="FWFX01000002">
    <property type="protein sequence ID" value="SLN19140.1"/>
    <property type="molecule type" value="Genomic_DNA"/>
</dbReference>
<proteinExistence type="predicted"/>
<gene>
    <name evidence="2" type="primary">mtnD</name>
    <name evidence="2" type="ORF">ROA7450_00605</name>
</gene>
<name>A0A1X6YEH6_9RHOB</name>
<keyword evidence="2" id="KW-0560">Oxidoreductase</keyword>
<feature type="domain" description="Cupin type-2" evidence="1">
    <location>
        <begin position="40"/>
        <end position="92"/>
    </location>
</feature>
<organism evidence="2 3">
    <name type="scientific">Roseovarius albus</name>
    <dbReference type="NCBI Taxonomy" id="1247867"/>
    <lineage>
        <taxon>Bacteria</taxon>
        <taxon>Pseudomonadati</taxon>
        <taxon>Pseudomonadota</taxon>
        <taxon>Alphaproteobacteria</taxon>
        <taxon>Rhodobacterales</taxon>
        <taxon>Roseobacteraceae</taxon>
        <taxon>Roseovarius</taxon>
    </lineage>
</organism>
<dbReference type="InterPro" id="IPR013096">
    <property type="entry name" value="Cupin_2"/>
</dbReference>
<dbReference type="RefSeq" id="WP_234999404.1">
    <property type="nucleotide sequence ID" value="NZ_FWFX01000002.1"/>
</dbReference>
<evidence type="ECO:0000313" key="3">
    <source>
        <dbReference type="Proteomes" id="UP000193061"/>
    </source>
</evidence>
<dbReference type="AlphaFoldDB" id="A0A1X6YEH6"/>
<keyword evidence="3" id="KW-1185">Reference proteome</keyword>
<dbReference type="Proteomes" id="UP000193061">
    <property type="component" value="Unassembled WGS sequence"/>
</dbReference>
<dbReference type="SUPFAM" id="SSF51182">
    <property type="entry name" value="RmlC-like cupins"/>
    <property type="match status" value="1"/>
</dbReference>
<dbReference type="GO" id="GO:0010308">
    <property type="term" value="F:acireductone dioxygenase (Ni2+-requiring) activity"/>
    <property type="evidence" value="ECO:0007669"/>
    <property type="project" value="UniProtKB-EC"/>
</dbReference>
<reference evidence="2 3" key="1">
    <citation type="submission" date="2017-03" db="EMBL/GenBank/DDBJ databases">
        <authorList>
            <person name="Afonso C.L."/>
            <person name="Miller P.J."/>
            <person name="Scott M.A."/>
            <person name="Spackman E."/>
            <person name="Goraichik I."/>
            <person name="Dimitrov K.M."/>
            <person name="Suarez D.L."/>
            <person name="Swayne D.E."/>
        </authorList>
    </citation>
    <scope>NUCLEOTIDE SEQUENCE [LARGE SCALE GENOMIC DNA]</scope>
    <source>
        <strain evidence="2 3">CECT 7450</strain>
    </source>
</reference>
<evidence type="ECO:0000259" key="1">
    <source>
        <dbReference type="Pfam" id="PF07883"/>
    </source>
</evidence>
<dbReference type="Gene3D" id="2.60.120.10">
    <property type="entry name" value="Jelly Rolls"/>
    <property type="match status" value="1"/>
</dbReference>
<protein>
    <submittedName>
        <fullName evidence="2">Acireductone dioxygenase</fullName>
        <ecNumber evidence="2">1.13.11.53</ecNumber>
    </submittedName>
</protein>
<keyword evidence="2" id="KW-0223">Dioxygenase</keyword>
<dbReference type="InterPro" id="IPR014710">
    <property type="entry name" value="RmlC-like_jellyroll"/>
</dbReference>
<dbReference type="EC" id="1.13.11.53" evidence="2"/>
<sequence>MPSTGNSVVIHSALANVADFKALVERCMPDQGCVEVQNDQSGKEHSWHQHDSDETIVVLDGQLLFYWEGGEVVCGSGDVIELPRGVRHGSKASFGDVRYLISFAKVDLTR</sequence>
<dbReference type="Pfam" id="PF07883">
    <property type="entry name" value="Cupin_2"/>
    <property type="match status" value="1"/>
</dbReference>
<dbReference type="InterPro" id="IPR011051">
    <property type="entry name" value="RmlC_Cupin_sf"/>
</dbReference>